<evidence type="ECO:0000256" key="1">
    <source>
        <dbReference type="ARBA" id="ARBA00004141"/>
    </source>
</evidence>
<comment type="caution">
    <text evidence="6">The sequence shown here is derived from an EMBL/GenBank/DDBJ whole genome shotgun (WGS) entry which is preliminary data.</text>
</comment>
<dbReference type="PANTHER" id="PTHR10250">
    <property type="entry name" value="MICROSOMAL GLUTATHIONE S-TRANSFERASE"/>
    <property type="match status" value="1"/>
</dbReference>
<gene>
    <name evidence="6" type="ORF">FGO68_gene3325</name>
</gene>
<organism evidence="6 7">
    <name type="scientific">Halteria grandinella</name>
    <dbReference type="NCBI Taxonomy" id="5974"/>
    <lineage>
        <taxon>Eukaryota</taxon>
        <taxon>Sar</taxon>
        <taxon>Alveolata</taxon>
        <taxon>Ciliophora</taxon>
        <taxon>Intramacronucleata</taxon>
        <taxon>Spirotrichea</taxon>
        <taxon>Stichotrichia</taxon>
        <taxon>Sporadotrichida</taxon>
        <taxon>Halteriidae</taxon>
        <taxon>Halteria</taxon>
    </lineage>
</organism>
<dbReference type="Pfam" id="PF01124">
    <property type="entry name" value="MAPEG"/>
    <property type="match status" value="1"/>
</dbReference>
<accession>A0A8J8SZ77</accession>
<keyword evidence="4 5" id="KW-0472">Membrane</keyword>
<dbReference type="GO" id="GO:0016020">
    <property type="term" value="C:membrane"/>
    <property type="evidence" value="ECO:0007669"/>
    <property type="project" value="UniProtKB-SubCell"/>
</dbReference>
<dbReference type="PANTHER" id="PTHR10250:SF26">
    <property type="entry name" value="GLUTATHIONE S-TRANSFERASE 3, MITOCHONDRIAL"/>
    <property type="match status" value="1"/>
</dbReference>
<dbReference type="EMBL" id="RRYP01014968">
    <property type="protein sequence ID" value="TNV75726.1"/>
    <property type="molecule type" value="Genomic_DNA"/>
</dbReference>
<dbReference type="InterPro" id="IPR050997">
    <property type="entry name" value="MAPEG"/>
</dbReference>
<evidence type="ECO:0000256" key="3">
    <source>
        <dbReference type="ARBA" id="ARBA00022989"/>
    </source>
</evidence>
<dbReference type="GO" id="GO:0005635">
    <property type="term" value="C:nuclear envelope"/>
    <property type="evidence" value="ECO:0007669"/>
    <property type="project" value="TreeGrafter"/>
</dbReference>
<dbReference type="OrthoDB" id="312603at2759"/>
<dbReference type="GO" id="GO:0006691">
    <property type="term" value="P:leukotriene metabolic process"/>
    <property type="evidence" value="ECO:0007669"/>
    <property type="project" value="UniProtKB-ARBA"/>
</dbReference>
<keyword evidence="2 5" id="KW-0812">Transmembrane</keyword>
<reference evidence="6" key="1">
    <citation type="submission" date="2019-06" db="EMBL/GenBank/DDBJ databases">
        <authorList>
            <person name="Zheng W."/>
        </authorList>
    </citation>
    <scope>NUCLEOTIDE SEQUENCE</scope>
    <source>
        <strain evidence="6">QDHG01</strain>
    </source>
</reference>
<dbReference type="InterPro" id="IPR023352">
    <property type="entry name" value="MAPEG-like_dom_sf"/>
</dbReference>
<feature type="transmembrane region" description="Helical" evidence="5">
    <location>
        <begin position="26"/>
        <end position="49"/>
    </location>
</feature>
<feature type="transmembrane region" description="Helical" evidence="5">
    <location>
        <begin position="169"/>
        <end position="190"/>
    </location>
</feature>
<evidence type="ECO:0000256" key="2">
    <source>
        <dbReference type="ARBA" id="ARBA00022692"/>
    </source>
</evidence>
<dbReference type="GO" id="GO:0004364">
    <property type="term" value="F:glutathione transferase activity"/>
    <property type="evidence" value="ECO:0007669"/>
    <property type="project" value="TreeGrafter"/>
</dbReference>
<dbReference type="InterPro" id="IPR001129">
    <property type="entry name" value="Membr-assoc_MAPEG"/>
</dbReference>
<evidence type="ECO:0008006" key="8">
    <source>
        <dbReference type="Google" id="ProtNLM"/>
    </source>
</evidence>
<comment type="subcellular location">
    <subcellularLocation>
        <location evidence="1">Membrane</location>
        <topology evidence="1">Multi-pass membrane protein</topology>
    </subcellularLocation>
</comment>
<evidence type="ECO:0000256" key="5">
    <source>
        <dbReference type="SAM" id="Phobius"/>
    </source>
</evidence>
<keyword evidence="7" id="KW-1185">Reference proteome</keyword>
<dbReference type="GO" id="GO:0005783">
    <property type="term" value="C:endoplasmic reticulum"/>
    <property type="evidence" value="ECO:0007669"/>
    <property type="project" value="TreeGrafter"/>
</dbReference>
<evidence type="ECO:0000313" key="6">
    <source>
        <dbReference type="EMBL" id="TNV75726.1"/>
    </source>
</evidence>
<dbReference type="Gene3D" id="1.20.120.550">
    <property type="entry name" value="Membrane associated eicosanoid/glutathione metabolism-like domain"/>
    <property type="match status" value="1"/>
</dbReference>
<evidence type="ECO:0000256" key="4">
    <source>
        <dbReference type="ARBA" id="ARBA00023136"/>
    </source>
</evidence>
<dbReference type="GO" id="GO:0004602">
    <property type="term" value="F:glutathione peroxidase activity"/>
    <property type="evidence" value="ECO:0007669"/>
    <property type="project" value="TreeGrafter"/>
</dbReference>
<dbReference type="SUPFAM" id="SSF161084">
    <property type="entry name" value="MAPEG domain-like"/>
    <property type="match status" value="1"/>
</dbReference>
<keyword evidence="3 5" id="KW-1133">Transmembrane helix</keyword>
<protein>
    <recommendedName>
        <fullName evidence="8">MAPEG family protein</fullName>
    </recommendedName>
</protein>
<name>A0A8J8SZ77_HALGN</name>
<dbReference type="AlphaFoldDB" id="A0A8J8SZ77"/>
<sequence>MSTVQNAPLNLGVLTQLFKTAEQADLYRYVALTAAILLFHYTLTGFIAAGSMRSKIFTEEFMTTNFKEEHEKAFPEGRQRDLPKGGYPDMGSGRYIEKATYKQWYEFNVGQRIHYHYLESITCVISWILIGGLEYPEAAIALGGGYGLGRVLFHIGYATKGPRGRAIGFVLQGLSSIALVILAFVSSIQIGKRLSPN</sequence>
<evidence type="ECO:0000313" key="7">
    <source>
        <dbReference type="Proteomes" id="UP000785679"/>
    </source>
</evidence>
<proteinExistence type="predicted"/>
<dbReference type="Proteomes" id="UP000785679">
    <property type="component" value="Unassembled WGS sequence"/>
</dbReference>